<dbReference type="InterPro" id="IPR029063">
    <property type="entry name" value="SAM-dependent_MTases_sf"/>
</dbReference>
<dbReference type="InterPro" id="IPR001678">
    <property type="entry name" value="MeTrfase_RsmB-F_NOP2_dom"/>
</dbReference>
<keyword evidence="2 5" id="KW-0808">Transferase</keyword>
<dbReference type="Pfam" id="PF01189">
    <property type="entry name" value="Methyltr_RsmB-F"/>
    <property type="match status" value="1"/>
</dbReference>
<dbReference type="InterPro" id="IPR023267">
    <property type="entry name" value="RCMT"/>
</dbReference>
<dbReference type="PRINTS" id="PR02008">
    <property type="entry name" value="RCMTFAMILY"/>
</dbReference>
<dbReference type="InterPro" id="IPR006027">
    <property type="entry name" value="NusB_RsmB_TIM44"/>
</dbReference>
<evidence type="ECO:0000256" key="3">
    <source>
        <dbReference type="ARBA" id="ARBA00022691"/>
    </source>
</evidence>
<organism evidence="8 9">
    <name type="scientific">Brachybacterium massiliense</name>
    <dbReference type="NCBI Taxonomy" id="1755098"/>
    <lineage>
        <taxon>Bacteria</taxon>
        <taxon>Bacillati</taxon>
        <taxon>Actinomycetota</taxon>
        <taxon>Actinomycetes</taxon>
        <taxon>Micrococcales</taxon>
        <taxon>Dermabacteraceae</taxon>
        <taxon>Brachybacterium</taxon>
    </lineage>
</organism>
<dbReference type="PROSITE" id="PS51686">
    <property type="entry name" value="SAM_MT_RSMB_NOP"/>
    <property type="match status" value="1"/>
</dbReference>
<evidence type="ECO:0000256" key="5">
    <source>
        <dbReference type="PROSITE-ProRule" id="PRU01023"/>
    </source>
</evidence>
<proteinExistence type="inferred from homology"/>
<evidence type="ECO:0000313" key="8">
    <source>
        <dbReference type="EMBL" id="HJG90461.1"/>
    </source>
</evidence>
<accession>A0A921MUP4</accession>
<evidence type="ECO:0000313" key="9">
    <source>
        <dbReference type="Proteomes" id="UP000742460"/>
    </source>
</evidence>
<dbReference type="GO" id="GO:0006355">
    <property type="term" value="P:regulation of DNA-templated transcription"/>
    <property type="evidence" value="ECO:0007669"/>
    <property type="project" value="InterPro"/>
</dbReference>
<feature type="binding site" evidence="5">
    <location>
        <begin position="385"/>
        <end position="391"/>
    </location>
    <ligand>
        <name>S-adenosyl-L-methionine</name>
        <dbReference type="ChEBI" id="CHEBI:59789"/>
    </ligand>
</feature>
<feature type="binding site" evidence="5">
    <location>
        <position position="439"/>
    </location>
    <ligand>
        <name>S-adenosyl-L-methionine</name>
        <dbReference type="ChEBI" id="CHEBI:59789"/>
    </ligand>
</feature>
<feature type="region of interest" description="Disordered" evidence="6">
    <location>
        <begin position="1"/>
        <end position="122"/>
    </location>
</feature>
<dbReference type="GO" id="GO:0008173">
    <property type="term" value="F:RNA methyltransferase activity"/>
    <property type="evidence" value="ECO:0007669"/>
    <property type="project" value="InterPro"/>
</dbReference>
<dbReference type="GO" id="GO:0003723">
    <property type="term" value="F:RNA binding"/>
    <property type="evidence" value="ECO:0007669"/>
    <property type="project" value="UniProtKB-UniRule"/>
</dbReference>
<comment type="caution">
    <text evidence="8">The sequence shown here is derived from an EMBL/GenBank/DDBJ whole genome shotgun (WGS) entry which is preliminary data.</text>
</comment>
<dbReference type="GO" id="GO:0001510">
    <property type="term" value="P:RNA methylation"/>
    <property type="evidence" value="ECO:0007669"/>
    <property type="project" value="InterPro"/>
</dbReference>
<dbReference type="EMBL" id="DYUE01000053">
    <property type="protein sequence ID" value="HJG90461.1"/>
    <property type="molecule type" value="Genomic_DNA"/>
</dbReference>
<feature type="binding site" evidence="5">
    <location>
        <position position="457"/>
    </location>
    <ligand>
        <name>S-adenosyl-L-methionine</name>
        <dbReference type="ChEBI" id="CHEBI:59789"/>
    </ligand>
</feature>
<dbReference type="InterPro" id="IPR035926">
    <property type="entry name" value="NusB-like_sf"/>
</dbReference>
<dbReference type="SUPFAM" id="SSF53335">
    <property type="entry name" value="S-adenosyl-L-methionine-dependent methyltransferases"/>
    <property type="match status" value="1"/>
</dbReference>
<reference evidence="8" key="2">
    <citation type="submission" date="2021-09" db="EMBL/GenBank/DDBJ databases">
        <authorList>
            <person name="Gilroy R."/>
        </authorList>
    </citation>
    <scope>NUCLEOTIDE SEQUENCE</scope>
    <source>
        <strain evidence="8">ChiGjej5B5-22894</strain>
    </source>
</reference>
<dbReference type="Gene3D" id="1.10.940.10">
    <property type="entry name" value="NusB-like"/>
    <property type="match status" value="1"/>
</dbReference>
<feature type="domain" description="SAM-dependent MTase RsmB/NOP-type" evidence="7">
    <location>
        <begin position="278"/>
        <end position="580"/>
    </location>
</feature>
<dbReference type="CDD" id="cd02440">
    <property type="entry name" value="AdoMet_MTases"/>
    <property type="match status" value="1"/>
</dbReference>
<sequence>MSEDRRGGRRHDDSRRGRDDRGGRDDRRGRDARGRRDDRGGRDGGDRWDDRRGDRRDDRGGRRDDRGDRREDRGGRRDDRRDRPRDAQGRERSGSRGQGGPRRGWSSSRPSERSRASTPSRQVALEGLRLVREEDSYANLVLPRLLRGHRVSGRDAAFTTELFYGSLRAQGRLDAILAACVDRPLEEVEPALLDVLRLGAYQLLDMTVAPHAATSETVALARAEVGAGAASFVNAVLRKVGQQDLEQWIAQVAPDREKDLVGHLAVVHSHPRWVVRALSDALAGNGRSREEIDALLAAQNEAPAVSLVMRPGLTDLDELIDHGASQGRLSIFAASWPSGDPGGMDPVKEGRVAVQDEGSQLAALALALGADDLVQADDAHWLDLCAGPGGKTALLGGLSITHDAELLAVELQEHRTELVDRAVATLQDAGCEITTRTADGTTIGAEMPGRFSRVLADVPCSGLGALRRRPEARWRRTPADVGQLGGIQRDLLASALDAAAPGGVVAYVTCSPHLAETRLIVADVLKKREDIEQLDARDAVRAGVLPSQQKDIELGEGPAVQLWPHLHGTDAMYISLLRKRTQSAPTQEGPRTA</sequence>
<feature type="compositionally biased region" description="Basic and acidic residues" evidence="6">
    <location>
        <begin position="1"/>
        <end position="94"/>
    </location>
</feature>
<keyword evidence="3 5" id="KW-0949">S-adenosyl-L-methionine</keyword>
<dbReference type="AlphaFoldDB" id="A0A921MUP4"/>
<dbReference type="PANTHER" id="PTHR22807:SF53">
    <property type="entry name" value="RIBOSOMAL RNA SMALL SUBUNIT METHYLTRANSFERASE B-RELATED"/>
    <property type="match status" value="1"/>
</dbReference>
<reference evidence="8" key="1">
    <citation type="journal article" date="2021" name="PeerJ">
        <title>Extensive microbial diversity within the chicken gut microbiome revealed by metagenomics and culture.</title>
        <authorList>
            <person name="Gilroy R."/>
            <person name="Ravi A."/>
            <person name="Getino M."/>
            <person name="Pursley I."/>
            <person name="Horton D.L."/>
            <person name="Alikhan N.F."/>
            <person name="Baker D."/>
            <person name="Gharbi K."/>
            <person name="Hall N."/>
            <person name="Watson M."/>
            <person name="Adriaenssens E.M."/>
            <person name="Foster-Nyarko E."/>
            <person name="Jarju S."/>
            <person name="Secka A."/>
            <person name="Antonio M."/>
            <person name="Oren A."/>
            <person name="Chaudhuri R.R."/>
            <person name="La Ragione R."/>
            <person name="Hildebrand F."/>
            <person name="Pallen M.J."/>
        </authorList>
    </citation>
    <scope>NUCLEOTIDE SEQUENCE</scope>
    <source>
        <strain evidence="8">ChiGjej5B5-22894</strain>
    </source>
</reference>
<evidence type="ECO:0000256" key="1">
    <source>
        <dbReference type="ARBA" id="ARBA00022603"/>
    </source>
</evidence>
<keyword evidence="4 5" id="KW-0694">RNA-binding</keyword>
<name>A0A921MUP4_9MICO</name>
<dbReference type="Pfam" id="PF01029">
    <property type="entry name" value="NusB"/>
    <property type="match status" value="1"/>
</dbReference>
<dbReference type="SUPFAM" id="SSF48013">
    <property type="entry name" value="NusB-like"/>
    <property type="match status" value="1"/>
</dbReference>
<dbReference type="PANTHER" id="PTHR22807">
    <property type="entry name" value="NOP2 YEAST -RELATED NOL1/NOP2/FMU SUN DOMAIN-CONTAINING"/>
    <property type="match status" value="1"/>
</dbReference>
<evidence type="ECO:0000256" key="4">
    <source>
        <dbReference type="ARBA" id="ARBA00022884"/>
    </source>
</evidence>
<evidence type="ECO:0000256" key="6">
    <source>
        <dbReference type="SAM" id="MobiDB-lite"/>
    </source>
</evidence>
<feature type="active site" description="Nucleophile" evidence="5">
    <location>
        <position position="510"/>
    </location>
</feature>
<protein>
    <submittedName>
        <fullName evidence="8">rRNA small subunit methyltransferase B</fullName>
    </submittedName>
</protein>
<gene>
    <name evidence="8" type="ORF">K8V81_01920</name>
</gene>
<dbReference type="InterPro" id="IPR049560">
    <property type="entry name" value="MeTrfase_RsmB-F_NOP2_cat"/>
</dbReference>
<keyword evidence="1 5" id="KW-0489">Methyltransferase</keyword>
<evidence type="ECO:0000256" key="2">
    <source>
        <dbReference type="ARBA" id="ARBA00022679"/>
    </source>
</evidence>
<comment type="similarity">
    <text evidence="5">Belongs to the class I-like SAM-binding methyltransferase superfamily. RsmB/NOP family.</text>
</comment>
<dbReference type="Proteomes" id="UP000742460">
    <property type="component" value="Unassembled WGS sequence"/>
</dbReference>
<dbReference type="Gene3D" id="3.40.50.150">
    <property type="entry name" value="Vaccinia Virus protein VP39"/>
    <property type="match status" value="1"/>
</dbReference>
<evidence type="ECO:0000259" key="7">
    <source>
        <dbReference type="PROSITE" id="PS51686"/>
    </source>
</evidence>
<feature type="binding site" evidence="5">
    <location>
        <position position="410"/>
    </location>
    <ligand>
        <name>S-adenosyl-L-methionine</name>
        <dbReference type="ChEBI" id="CHEBI:59789"/>
    </ligand>
</feature>